<evidence type="ECO:0000313" key="2">
    <source>
        <dbReference type="EMBL" id="URL58283.1"/>
    </source>
</evidence>
<gene>
    <name evidence="2" type="ORF">IM816_17080</name>
</gene>
<reference evidence="2" key="1">
    <citation type="submission" date="2020-10" db="EMBL/GenBank/DDBJ databases">
        <title>Whole-genome sequence of Luteibacter sp. EIF3.</title>
        <authorList>
            <person name="Friedrich I."/>
            <person name="Hertel R."/>
            <person name="Daniel R."/>
        </authorList>
    </citation>
    <scope>NUCLEOTIDE SEQUENCE</scope>
    <source>
        <strain evidence="2">EIF3</strain>
    </source>
</reference>
<keyword evidence="3" id="KW-1185">Reference proteome</keyword>
<proteinExistence type="predicted"/>
<protein>
    <recommendedName>
        <fullName evidence="4">DUF4340 domain-containing protein</fullName>
    </recommendedName>
</protein>
<accession>A0ABY4T008</accession>
<dbReference type="Proteomes" id="UP001056681">
    <property type="component" value="Chromosome"/>
</dbReference>
<dbReference type="RefSeq" id="WP_250339009.1">
    <property type="nucleotide sequence ID" value="NZ_CP063231.1"/>
</dbReference>
<feature type="chain" id="PRO_5047311966" description="DUF4340 domain-containing protein" evidence="1">
    <location>
        <begin position="25"/>
        <end position="162"/>
    </location>
</feature>
<sequence>MKARLIGLVALVVLVAAVAWQWHADEADAQAHRLTALDPDAVNHIEVALKGLPPERFDRRDGRWTSATAATDEGRAEDLAALAATPVASWRPAGEFDAAKIGLAPPVAVLTLNDTRIEFGDMTALRKQRYVRVDRQIAIVPAQALPRPPRADSLAAPSSSAR</sequence>
<evidence type="ECO:0008006" key="4">
    <source>
        <dbReference type="Google" id="ProtNLM"/>
    </source>
</evidence>
<organism evidence="2 3">
    <name type="scientific">Luteibacter flocculans</name>
    <dbReference type="NCBI Taxonomy" id="2780091"/>
    <lineage>
        <taxon>Bacteria</taxon>
        <taxon>Pseudomonadati</taxon>
        <taxon>Pseudomonadota</taxon>
        <taxon>Gammaproteobacteria</taxon>
        <taxon>Lysobacterales</taxon>
        <taxon>Rhodanobacteraceae</taxon>
        <taxon>Luteibacter</taxon>
    </lineage>
</organism>
<dbReference type="EMBL" id="CP063231">
    <property type="protein sequence ID" value="URL58283.1"/>
    <property type="molecule type" value="Genomic_DNA"/>
</dbReference>
<name>A0ABY4T008_9GAMM</name>
<evidence type="ECO:0000256" key="1">
    <source>
        <dbReference type="SAM" id="SignalP"/>
    </source>
</evidence>
<evidence type="ECO:0000313" key="3">
    <source>
        <dbReference type="Proteomes" id="UP001056681"/>
    </source>
</evidence>
<feature type="signal peptide" evidence="1">
    <location>
        <begin position="1"/>
        <end position="24"/>
    </location>
</feature>
<keyword evidence="1" id="KW-0732">Signal</keyword>